<dbReference type="RefSeq" id="WP_236959912.1">
    <property type="nucleotide sequence ID" value="NZ_JAETXX010000011.1"/>
</dbReference>
<reference evidence="2 3" key="1">
    <citation type="submission" date="2021-01" db="EMBL/GenBank/DDBJ databases">
        <title>Genome sequencing of Joostella atrarenae M1-2 (= KCTC 23194).</title>
        <authorList>
            <person name="Zakaria M.R."/>
            <person name="Lam M.Q."/>
            <person name="Chong C.S."/>
        </authorList>
    </citation>
    <scope>NUCLEOTIDE SEQUENCE [LARGE SCALE GENOMIC DNA]</scope>
    <source>
        <strain evidence="2 3">M1-2</strain>
    </source>
</reference>
<dbReference type="Proteomes" id="UP000829517">
    <property type="component" value="Unassembled WGS sequence"/>
</dbReference>
<comment type="caution">
    <text evidence="2">The sequence shown here is derived from an EMBL/GenBank/DDBJ whole genome shotgun (WGS) entry which is preliminary data.</text>
</comment>
<sequence>MFRKFIVFIVVISFASCYHASYNTSSGSKGALDFSQGRWVLNDATCENCDNDALEEMLMGFLKDCAKDAIVDIHQERQKNLITSKIPFEPSEKELKLLHEGTDASYLITVEGKVIKSEFTGMGYENDIPLADDDNIAEVSIAFYDLKTQTQIHYINTRGSVSISKDEDDDDPDFVFAPTSYKILTKSMKKNIKKIKKNCKCK</sequence>
<accession>A0ABS9J697</accession>
<evidence type="ECO:0000313" key="3">
    <source>
        <dbReference type="Proteomes" id="UP000829517"/>
    </source>
</evidence>
<dbReference type="PROSITE" id="PS51257">
    <property type="entry name" value="PROKAR_LIPOPROTEIN"/>
    <property type="match status" value="1"/>
</dbReference>
<evidence type="ECO:0000256" key="1">
    <source>
        <dbReference type="SAM" id="SignalP"/>
    </source>
</evidence>
<dbReference type="EMBL" id="JAETXX010000011">
    <property type="protein sequence ID" value="MCF8715947.1"/>
    <property type="molecule type" value="Genomic_DNA"/>
</dbReference>
<organism evidence="2 3">
    <name type="scientific">Joostella atrarenae</name>
    <dbReference type="NCBI Taxonomy" id="679257"/>
    <lineage>
        <taxon>Bacteria</taxon>
        <taxon>Pseudomonadati</taxon>
        <taxon>Bacteroidota</taxon>
        <taxon>Flavobacteriia</taxon>
        <taxon>Flavobacteriales</taxon>
        <taxon>Flavobacteriaceae</taxon>
        <taxon>Joostella</taxon>
    </lineage>
</organism>
<proteinExistence type="predicted"/>
<name>A0ABS9J697_9FLAO</name>
<gene>
    <name evidence="2" type="ORF">JM658_14010</name>
</gene>
<keyword evidence="1" id="KW-0732">Signal</keyword>
<feature type="chain" id="PRO_5046623687" evidence="1">
    <location>
        <begin position="21"/>
        <end position="202"/>
    </location>
</feature>
<keyword evidence="3" id="KW-1185">Reference proteome</keyword>
<protein>
    <submittedName>
        <fullName evidence="2">Uncharacterized protein</fullName>
    </submittedName>
</protein>
<evidence type="ECO:0000313" key="2">
    <source>
        <dbReference type="EMBL" id="MCF8715947.1"/>
    </source>
</evidence>
<feature type="signal peptide" evidence="1">
    <location>
        <begin position="1"/>
        <end position="20"/>
    </location>
</feature>